<reference evidence="2 3" key="1">
    <citation type="submission" date="2018-11" db="EMBL/GenBank/DDBJ databases">
        <authorList>
            <consortium name="Pathogen Informatics"/>
        </authorList>
    </citation>
    <scope>NUCLEOTIDE SEQUENCE [LARGE SCALE GENOMIC DNA]</scope>
</reference>
<organism evidence="2 3">
    <name type="scientific">Cylicostephanus goldi</name>
    <name type="common">Nematode worm</name>
    <dbReference type="NCBI Taxonomy" id="71465"/>
    <lineage>
        <taxon>Eukaryota</taxon>
        <taxon>Metazoa</taxon>
        <taxon>Ecdysozoa</taxon>
        <taxon>Nematoda</taxon>
        <taxon>Chromadorea</taxon>
        <taxon>Rhabditida</taxon>
        <taxon>Rhabditina</taxon>
        <taxon>Rhabditomorpha</taxon>
        <taxon>Strongyloidea</taxon>
        <taxon>Strongylidae</taxon>
        <taxon>Cylicostephanus</taxon>
    </lineage>
</organism>
<dbReference type="OrthoDB" id="10260961at2759"/>
<protein>
    <submittedName>
        <fullName evidence="2">Uncharacterized protein</fullName>
    </submittedName>
</protein>
<gene>
    <name evidence="2" type="ORF">CGOC_LOCUS13145</name>
</gene>
<proteinExistence type="predicted"/>
<dbReference type="Proteomes" id="UP000271889">
    <property type="component" value="Unassembled WGS sequence"/>
</dbReference>
<evidence type="ECO:0000256" key="1">
    <source>
        <dbReference type="SAM" id="MobiDB-lite"/>
    </source>
</evidence>
<dbReference type="AlphaFoldDB" id="A0A3P7N8G7"/>
<sequence>MSTGEGDVDLEESIDSPEEDQEDSESEDDGEEELQEDIYGRTVNRKTGQVIGADPKAALKKLEDLDATGGNDESKMEIERVLLGTINRQVILYEFKQANNVKSCLTRIILRLIGSPYRLQDQLLSLYALFIAHIHAFISEEICT</sequence>
<dbReference type="EMBL" id="UYRV01128636">
    <property type="protein sequence ID" value="VDN36200.1"/>
    <property type="molecule type" value="Genomic_DNA"/>
</dbReference>
<evidence type="ECO:0000313" key="3">
    <source>
        <dbReference type="Proteomes" id="UP000271889"/>
    </source>
</evidence>
<keyword evidence="3" id="KW-1185">Reference proteome</keyword>
<name>A0A3P7N8G7_CYLGO</name>
<evidence type="ECO:0000313" key="2">
    <source>
        <dbReference type="EMBL" id="VDN36200.1"/>
    </source>
</evidence>
<feature type="compositionally biased region" description="Acidic residues" evidence="1">
    <location>
        <begin position="1"/>
        <end position="36"/>
    </location>
</feature>
<accession>A0A3P7N8G7</accession>
<feature type="non-terminal residue" evidence="2">
    <location>
        <position position="144"/>
    </location>
</feature>
<feature type="region of interest" description="Disordered" evidence="1">
    <location>
        <begin position="1"/>
        <end position="47"/>
    </location>
</feature>